<reference evidence="4 5" key="1">
    <citation type="journal article" date="2014" name="BMC Genomics">
        <title>Adaptive genomic structural variation in the grape powdery mildew pathogen, Erysiphe necator.</title>
        <authorList>
            <person name="Jones L."/>
            <person name="Riaz S."/>
            <person name="Morales-Cruz A."/>
            <person name="Amrine K.C."/>
            <person name="McGuire B."/>
            <person name="Gubler W.D."/>
            <person name="Walker M.A."/>
            <person name="Cantu D."/>
        </authorList>
    </citation>
    <scope>NUCLEOTIDE SEQUENCE [LARGE SCALE GENOMIC DNA]</scope>
    <source>
        <strain evidence="5">c</strain>
    </source>
</reference>
<comment type="caution">
    <text evidence="4">The sequence shown here is derived from an EMBL/GenBank/DDBJ whole genome shotgun (WGS) entry which is preliminary data.</text>
</comment>
<evidence type="ECO:0000313" key="5">
    <source>
        <dbReference type="Proteomes" id="UP000030854"/>
    </source>
</evidence>
<protein>
    <recommendedName>
        <fullName evidence="3">Mediator complex subunit 15 KIX domain-containing protein</fullName>
    </recommendedName>
</protein>
<dbReference type="AlphaFoldDB" id="A0A0B1P2H6"/>
<keyword evidence="2" id="KW-0539">Nucleus</keyword>
<sequence>MAANFQQQINGSAPMISQQMAQQQQQQRAQQSNFTAQIHQFIYSALQSQQPMLSGWRASAHINERLGLILAIITALRNASQHISTVTNIQKIIEMALKVERDCLMNAPTKEGYKQGIKIKIDQLQEKRSQQTSNFQHVDCKSKWDPKSRSRANYCIIWSTRLFSNSASGSSLHHA</sequence>
<gene>
    <name evidence="4" type="ORF">EV44_g1319</name>
</gene>
<evidence type="ECO:0000259" key="3">
    <source>
        <dbReference type="Pfam" id="PF16987"/>
    </source>
</evidence>
<dbReference type="GO" id="GO:0005634">
    <property type="term" value="C:nucleus"/>
    <property type="evidence" value="ECO:0007669"/>
    <property type="project" value="UniProtKB-SubCell"/>
</dbReference>
<dbReference type="Gene3D" id="1.10.246.20">
    <property type="entry name" value="Coactivator CBP, KIX domain"/>
    <property type="match status" value="1"/>
</dbReference>
<name>A0A0B1P2H6_UNCNE</name>
<dbReference type="STRING" id="52586.A0A0B1P2H6"/>
<dbReference type="Pfam" id="PF16987">
    <property type="entry name" value="KIX_2"/>
    <property type="match status" value="1"/>
</dbReference>
<proteinExistence type="predicted"/>
<dbReference type="HOGENOM" id="CLU_1533711_0_0_1"/>
<accession>A0A0B1P2H6</accession>
<dbReference type="GO" id="GO:0006355">
    <property type="term" value="P:regulation of DNA-templated transcription"/>
    <property type="evidence" value="ECO:0007669"/>
    <property type="project" value="InterPro"/>
</dbReference>
<dbReference type="EMBL" id="JNVN01002807">
    <property type="protein sequence ID" value="KHJ31545.1"/>
    <property type="molecule type" value="Genomic_DNA"/>
</dbReference>
<dbReference type="Proteomes" id="UP000030854">
    <property type="component" value="Unassembled WGS sequence"/>
</dbReference>
<organism evidence="4 5">
    <name type="scientific">Uncinula necator</name>
    <name type="common">Grape powdery mildew</name>
    <dbReference type="NCBI Taxonomy" id="52586"/>
    <lineage>
        <taxon>Eukaryota</taxon>
        <taxon>Fungi</taxon>
        <taxon>Dikarya</taxon>
        <taxon>Ascomycota</taxon>
        <taxon>Pezizomycotina</taxon>
        <taxon>Leotiomycetes</taxon>
        <taxon>Erysiphales</taxon>
        <taxon>Erysiphaceae</taxon>
        <taxon>Erysiphe</taxon>
    </lineage>
</organism>
<comment type="subcellular location">
    <subcellularLocation>
        <location evidence="1">Nucleus</location>
    </subcellularLocation>
</comment>
<dbReference type="InterPro" id="IPR036529">
    <property type="entry name" value="KIX_dom_sf"/>
</dbReference>
<evidence type="ECO:0000313" key="4">
    <source>
        <dbReference type="EMBL" id="KHJ31545.1"/>
    </source>
</evidence>
<evidence type="ECO:0000256" key="2">
    <source>
        <dbReference type="ARBA" id="ARBA00023242"/>
    </source>
</evidence>
<feature type="domain" description="Mediator complex subunit 15 KIX" evidence="3">
    <location>
        <begin position="55"/>
        <end position="134"/>
    </location>
</feature>
<evidence type="ECO:0000256" key="1">
    <source>
        <dbReference type="ARBA" id="ARBA00004123"/>
    </source>
</evidence>
<keyword evidence="5" id="KW-1185">Reference proteome</keyword>
<dbReference type="InterPro" id="IPR036546">
    <property type="entry name" value="MED15_KIX"/>
</dbReference>
<dbReference type="GO" id="GO:0003712">
    <property type="term" value="F:transcription coregulator activity"/>
    <property type="evidence" value="ECO:0007669"/>
    <property type="project" value="InterPro"/>
</dbReference>